<evidence type="ECO:0000259" key="6">
    <source>
        <dbReference type="PROSITE" id="PS50072"/>
    </source>
</evidence>
<dbReference type="PANTHER" id="PTHR11071">
    <property type="entry name" value="PEPTIDYL-PROLYL CIS-TRANS ISOMERASE"/>
    <property type="match status" value="1"/>
</dbReference>
<feature type="compositionally biased region" description="Basic residues" evidence="5">
    <location>
        <begin position="233"/>
        <end position="243"/>
    </location>
</feature>
<feature type="domain" description="PPIase cyclophilin-type" evidence="6">
    <location>
        <begin position="10"/>
        <end position="169"/>
    </location>
</feature>
<dbReference type="CDD" id="cd01846">
    <property type="entry name" value="fatty_acyltransferase_like"/>
    <property type="match status" value="1"/>
</dbReference>
<keyword evidence="4" id="KW-0413">Isomerase</keyword>
<dbReference type="InterPro" id="IPR002130">
    <property type="entry name" value="Cyclophilin-type_PPIase_dom"/>
</dbReference>
<dbReference type="GO" id="GO:0016788">
    <property type="term" value="F:hydrolase activity, acting on ester bonds"/>
    <property type="evidence" value="ECO:0007669"/>
    <property type="project" value="InterPro"/>
</dbReference>
<evidence type="ECO:0000256" key="3">
    <source>
        <dbReference type="ARBA" id="ARBA00023110"/>
    </source>
</evidence>
<comment type="caution">
    <text evidence="7">The sequence shown here is derived from an EMBL/GenBank/DDBJ whole genome shotgun (WGS) entry which is preliminary data.</text>
</comment>
<evidence type="ECO:0000256" key="5">
    <source>
        <dbReference type="SAM" id="MobiDB-lite"/>
    </source>
</evidence>
<evidence type="ECO:0000256" key="1">
    <source>
        <dbReference type="ARBA" id="ARBA00000971"/>
    </source>
</evidence>
<dbReference type="GO" id="GO:0016018">
    <property type="term" value="F:cyclosporin A binding"/>
    <property type="evidence" value="ECO:0007669"/>
    <property type="project" value="TreeGrafter"/>
</dbReference>
<dbReference type="Proteomes" id="UP001168146">
    <property type="component" value="Unassembled WGS sequence"/>
</dbReference>
<dbReference type="Gene3D" id="3.40.50.1110">
    <property type="entry name" value="SGNH hydrolase"/>
    <property type="match status" value="1"/>
</dbReference>
<accession>A0AAN6JBQ0</accession>
<dbReference type="FunFam" id="2.40.100.10:FF:000025">
    <property type="entry name" value="Peptidyl-prolyl cis-trans isomerase CYP19-2"/>
    <property type="match status" value="1"/>
</dbReference>
<proteinExistence type="predicted"/>
<evidence type="ECO:0000256" key="2">
    <source>
        <dbReference type="ARBA" id="ARBA00013194"/>
    </source>
</evidence>
<protein>
    <recommendedName>
        <fullName evidence="2">peptidylprolyl isomerase</fullName>
        <ecNumber evidence="2">5.2.1.8</ecNumber>
    </recommendedName>
</protein>
<dbReference type="SUPFAM" id="SSF50891">
    <property type="entry name" value="Cyclophilin-like"/>
    <property type="match status" value="1"/>
</dbReference>
<dbReference type="Pfam" id="PF00657">
    <property type="entry name" value="Lipase_GDSL"/>
    <property type="match status" value="1"/>
</dbReference>
<feature type="compositionally biased region" description="Basic and acidic residues" evidence="5">
    <location>
        <begin position="221"/>
        <end position="232"/>
    </location>
</feature>
<comment type="catalytic activity">
    <reaction evidence="1">
        <text>[protein]-peptidylproline (omega=180) = [protein]-peptidylproline (omega=0)</text>
        <dbReference type="Rhea" id="RHEA:16237"/>
        <dbReference type="Rhea" id="RHEA-COMP:10747"/>
        <dbReference type="Rhea" id="RHEA-COMP:10748"/>
        <dbReference type="ChEBI" id="CHEBI:83833"/>
        <dbReference type="ChEBI" id="CHEBI:83834"/>
        <dbReference type="EC" id="5.2.1.8"/>
    </reaction>
</comment>
<dbReference type="GO" id="GO:0005737">
    <property type="term" value="C:cytoplasm"/>
    <property type="evidence" value="ECO:0007669"/>
    <property type="project" value="TreeGrafter"/>
</dbReference>
<dbReference type="SUPFAM" id="SSF52266">
    <property type="entry name" value="SGNH hydrolase"/>
    <property type="match status" value="1"/>
</dbReference>
<dbReference type="Gene3D" id="2.40.100.10">
    <property type="entry name" value="Cyclophilin-like"/>
    <property type="match status" value="1"/>
</dbReference>
<dbReference type="EC" id="5.2.1.8" evidence="2"/>
<dbReference type="GO" id="GO:0006457">
    <property type="term" value="P:protein folding"/>
    <property type="evidence" value="ECO:0007669"/>
    <property type="project" value="InterPro"/>
</dbReference>
<name>A0AAN6JBQ0_9PEZI</name>
<dbReference type="GO" id="GO:0003755">
    <property type="term" value="F:peptidyl-prolyl cis-trans isomerase activity"/>
    <property type="evidence" value="ECO:0007669"/>
    <property type="project" value="UniProtKB-KW"/>
</dbReference>
<keyword evidence="3" id="KW-0697">Rotamase</keyword>
<dbReference type="PANTHER" id="PTHR11071:SF561">
    <property type="entry name" value="PEPTIDYL-PROLYL CIS-TRANS ISOMERASE D-RELATED"/>
    <property type="match status" value="1"/>
</dbReference>
<feature type="compositionally biased region" description="Basic and acidic residues" evidence="5">
    <location>
        <begin position="281"/>
        <end position="295"/>
    </location>
</feature>
<dbReference type="AlphaFoldDB" id="A0AAN6JBQ0"/>
<feature type="compositionally biased region" description="Basic and acidic residues" evidence="5">
    <location>
        <begin position="306"/>
        <end position="360"/>
    </location>
</feature>
<organism evidence="7 8">
    <name type="scientific">Friedmanniomyces endolithicus</name>
    <dbReference type="NCBI Taxonomy" id="329885"/>
    <lineage>
        <taxon>Eukaryota</taxon>
        <taxon>Fungi</taxon>
        <taxon>Dikarya</taxon>
        <taxon>Ascomycota</taxon>
        <taxon>Pezizomycotina</taxon>
        <taxon>Dothideomycetes</taxon>
        <taxon>Dothideomycetidae</taxon>
        <taxon>Mycosphaerellales</taxon>
        <taxon>Teratosphaeriaceae</taxon>
        <taxon>Friedmanniomyces</taxon>
    </lineage>
</organism>
<dbReference type="Pfam" id="PF00160">
    <property type="entry name" value="Pro_isomerase"/>
    <property type="match status" value="1"/>
</dbReference>
<dbReference type="InterPro" id="IPR029000">
    <property type="entry name" value="Cyclophilin-like_dom_sf"/>
</dbReference>
<dbReference type="InterPro" id="IPR036514">
    <property type="entry name" value="SGNH_hydro_sf"/>
</dbReference>
<feature type="region of interest" description="Disordered" evidence="5">
    <location>
        <begin position="173"/>
        <end position="372"/>
    </location>
</feature>
<dbReference type="InterPro" id="IPR020892">
    <property type="entry name" value="Cyclophilin-type_PPIase_CS"/>
</dbReference>
<dbReference type="PROSITE" id="PS50072">
    <property type="entry name" value="CSA_PPIASE_2"/>
    <property type="match status" value="1"/>
</dbReference>
<evidence type="ECO:0000313" key="8">
    <source>
        <dbReference type="Proteomes" id="UP001168146"/>
    </source>
</evidence>
<dbReference type="EMBL" id="JASUXU010000010">
    <property type="protein sequence ID" value="KAK0324215.1"/>
    <property type="molecule type" value="Genomic_DNA"/>
</dbReference>
<dbReference type="PRINTS" id="PR00153">
    <property type="entry name" value="CSAPPISMRASE"/>
</dbReference>
<gene>
    <name evidence="7" type="ORF">LTR82_004653</name>
</gene>
<sequence length="765" mass="84128">MANVHRPRVFLDVNIGQQPTGRLTIELFTDKTPRTAENFHQLCTGEHDGLSYAKAPFHRVIDEFMIQGGDIANGDGTGTKSIYGGEFEDENLGWRDMDAAGLVCSANRGKDTNGSQFFLTLEPCPHLNGKHTILGQLVSGHDTLEKLSKVEVDNNDRPLEPVLIARCGELEKRSKKAAAPQPEHVVNESGAGSRGRRQKSDASDDEMTGSPAPPRPRPSRRKSDNLIDEGLRGRPRQRSKSQSKSRPLSATEEEATSDGTHSPHSPAEKHRRKRSPSPSRHVGEKRTDYADAQYERRRRSLPNQYGDERYNRNYGDEARYKPSPRRNDYEYAGRRGEDRYRPSHGRPRYENDAGRLDDGGGRLGGGGYDEHEPPVMFKGRGVMITVSMLSKSILNSLALLVGSAAAWPPSYPHSPPGGPGPYGPGSCAASSHHQWRLANFTSLVVFGDSYTDDSRLGYFINNHGAAPPVGYNDPVSYHAADGGRVWVEYVKQYTGANLYNYAVSGAVCSNEITPRWFSAINAPFPDIAGYELPAYLNDSALVYANGTKFMTDPPDATVYAMWIGTNDLGYSALIQDEQVAGTNLTTYVDCVYDQLDRVYANGGRFFVLLNVAPLNLAPEYGIAGQGGAGPNQYWEDKSGNISEISGRMLEEVVSANAIYQYRTPYEVVLANRYPGADFALYNVHDLMQNIHDNPSAYLNGTAPLNVTGHVNVCNATGGACVANTSPDSFMWYDELHPSEQTERIIAQTFVDVVKGVSAYATYWSS</sequence>
<reference evidence="7" key="1">
    <citation type="submission" date="2021-12" db="EMBL/GenBank/DDBJ databases">
        <title>Black yeast isolated from Biological Soil Crust.</title>
        <authorList>
            <person name="Kurbessoian T."/>
        </authorList>
    </citation>
    <scope>NUCLEOTIDE SEQUENCE</scope>
    <source>
        <strain evidence="7">CCFEE 5208</strain>
    </source>
</reference>
<evidence type="ECO:0000256" key="4">
    <source>
        <dbReference type="ARBA" id="ARBA00023235"/>
    </source>
</evidence>
<dbReference type="PROSITE" id="PS00170">
    <property type="entry name" value="CSA_PPIASE_1"/>
    <property type="match status" value="1"/>
</dbReference>
<dbReference type="InterPro" id="IPR001087">
    <property type="entry name" value="GDSL"/>
</dbReference>
<evidence type="ECO:0000313" key="7">
    <source>
        <dbReference type="EMBL" id="KAK0324215.1"/>
    </source>
</evidence>